<evidence type="ECO:0000256" key="12">
    <source>
        <dbReference type="HAMAP-Rule" id="MF_00051"/>
    </source>
</evidence>
<dbReference type="PANTHER" id="PTHR11680:SF35">
    <property type="entry name" value="SERINE HYDROXYMETHYLTRANSFERASE 1"/>
    <property type="match status" value="1"/>
</dbReference>
<dbReference type="Pfam" id="PF00464">
    <property type="entry name" value="SHMT"/>
    <property type="match status" value="1"/>
</dbReference>
<evidence type="ECO:0000256" key="13">
    <source>
        <dbReference type="PIRSR" id="PIRSR000412-50"/>
    </source>
</evidence>
<dbReference type="InterPro" id="IPR015422">
    <property type="entry name" value="PyrdxlP-dep_Trfase_small"/>
</dbReference>
<dbReference type="RefSeq" id="WP_118875017.1">
    <property type="nucleotide sequence ID" value="NZ_QWEI01000001.1"/>
</dbReference>
<dbReference type="InterPro" id="IPR001085">
    <property type="entry name" value="Ser_HO-MeTrfase"/>
</dbReference>
<comment type="pathway">
    <text evidence="12">One-carbon metabolism; tetrahydrofolate interconversion.</text>
</comment>
<dbReference type="EC" id="2.1.2.1" evidence="12"/>
<keyword evidence="6 12" id="KW-0963">Cytoplasm</keyword>
<evidence type="ECO:0000256" key="6">
    <source>
        <dbReference type="ARBA" id="ARBA00022490"/>
    </source>
</evidence>
<dbReference type="SUPFAM" id="SSF53383">
    <property type="entry name" value="PLP-dependent transferases"/>
    <property type="match status" value="1"/>
</dbReference>
<comment type="subcellular location">
    <subcellularLocation>
        <location evidence="3 12">Cytoplasm</location>
    </subcellularLocation>
</comment>
<accession>A0A396SI80</accession>
<protein>
    <recommendedName>
        <fullName evidence="12">Serine hydroxymethyltransferase</fullName>
        <shortName evidence="12">SHMT</shortName>
        <shortName evidence="12">Serine methylase</shortName>
        <ecNumber evidence="12">2.1.2.1</ecNumber>
    </recommendedName>
</protein>
<feature type="binding site" evidence="12">
    <location>
        <position position="119"/>
    </location>
    <ligand>
        <name>(6S)-5,6,7,8-tetrahydrofolate</name>
        <dbReference type="ChEBI" id="CHEBI:57453"/>
    </ligand>
</feature>
<organism evidence="15 16">
    <name type="scientific">Ureibacillus yapensis</name>
    <dbReference type="NCBI Taxonomy" id="2304605"/>
    <lineage>
        <taxon>Bacteria</taxon>
        <taxon>Bacillati</taxon>
        <taxon>Bacillota</taxon>
        <taxon>Bacilli</taxon>
        <taxon>Bacillales</taxon>
        <taxon>Caryophanaceae</taxon>
        <taxon>Ureibacillus</taxon>
    </lineage>
</organism>
<dbReference type="GO" id="GO:0019264">
    <property type="term" value="P:glycine biosynthetic process from serine"/>
    <property type="evidence" value="ECO:0007669"/>
    <property type="project" value="UniProtKB-UniRule"/>
</dbReference>
<comment type="similarity">
    <text evidence="4 12">Belongs to the SHMT family.</text>
</comment>
<dbReference type="NCBIfam" id="NF000586">
    <property type="entry name" value="PRK00011.1"/>
    <property type="match status" value="1"/>
</dbReference>
<keyword evidence="15" id="KW-0489">Methyltransferase</keyword>
<keyword evidence="9 12" id="KW-0808">Transferase</keyword>
<feature type="modified residue" description="N6-(pyridoxal phosphate)lysine" evidence="12 13">
    <location>
        <position position="228"/>
    </location>
</feature>
<dbReference type="GO" id="GO:0030170">
    <property type="term" value="F:pyridoxal phosphate binding"/>
    <property type="evidence" value="ECO:0007669"/>
    <property type="project" value="UniProtKB-UniRule"/>
</dbReference>
<evidence type="ECO:0000259" key="14">
    <source>
        <dbReference type="Pfam" id="PF00464"/>
    </source>
</evidence>
<evidence type="ECO:0000256" key="9">
    <source>
        <dbReference type="ARBA" id="ARBA00022679"/>
    </source>
</evidence>
<evidence type="ECO:0000256" key="5">
    <source>
        <dbReference type="ARBA" id="ARBA00011738"/>
    </source>
</evidence>
<dbReference type="InterPro" id="IPR015421">
    <property type="entry name" value="PyrdxlP-dep_Trfase_major"/>
</dbReference>
<dbReference type="InterPro" id="IPR015424">
    <property type="entry name" value="PyrdxlP-dep_Trfase"/>
</dbReference>
<evidence type="ECO:0000256" key="7">
    <source>
        <dbReference type="ARBA" id="ARBA00022563"/>
    </source>
</evidence>
<evidence type="ECO:0000256" key="3">
    <source>
        <dbReference type="ARBA" id="ARBA00004496"/>
    </source>
</evidence>
<comment type="caution">
    <text evidence="12">Lacks conserved residue(s) required for the propagation of feature annotation.</text>
</comment>
<comment type="function">
    <text evidence="11">Catalyzes the reversible interconversion of serine and glycine with tetrahydrofolate (THF) serving as the one-carbon carrier. This reaction serves as the major source of one-carbon groups required for the biosynthesis of purines, thymidylate, methionine, and other important biomolecules. Also exhibits THF-independent aldolase activity toward beta-hydroxyamino acids, producing glycine and aldehydes, via a retro-aldol mechanism. Thus, is able to catalyze the cleavage of L-allo-threonine.</text>
</comment>
<dbReference type="EMBL" id="QWEI01000001">
    <property type="protein sequence ID" value="RHW40008.1"/>
    <property type="molecule type" value="Genomic_DNA"/>
</dbReference>
<proteinExistence type="inferred from homology"/>
<keyword evidence="16" id="KW-1185">Reference proteome</keyword>
<comment type="pathway">
    <text evidence="12">Amino-acid biosynthesis; glycine biosynthesis; glycine from L-serine: step 1/1.</text>
</comment>
<dbReference type="CDD" id="cd00378">
    <property type="entry name" value="SHMT"/>
    <property type="match status" value="1"/>
</dbReference>
<keyword evidence="10 12" id="KW-0663">Pyridoxal phosphate</keyword>
<evidence type="ECO:0000313" key="15">
    <source>
        <dbReference type="EMBL" id="RHW40008.1"/>
    </source>
</evidence>
<evidence type="ECO:0000256" key="8">
    <source>
        <dbReference type="ARBA" id="ARBA00022605"/>
    </source>
</evidence>
<dbReference type="OrthoDB" id="9803846at2"/>
<dbReference type="UniPathway" id="UPA00193"/>
<comment type="subunit">
    <text evidence="5 12">Homodimer.</text>
</comment>
<keyword evidence="7 12" id="KW-0554">One-carbon metabolism</keyword>
<dbReference type="FunFam" id="3.40.640.10:FF:000001">
    <property type="entry name" value="Serine hydroxymethyltransferase"/>
    <property type="match status" value="1"/>
</dbReference>
<dbReference type="PROSITE" id="PS00096">
    <property type="entry name" value="SHMT"/>
    <property type="match status" value="1"/>
</dbReference>
<comment type="caution">
    <text evidence="15">The sequence shown here is derived from an EMBL/GenBank/DDBJ whole genome shotgun (WGS) entry which is preliminary data.</text>
</comment>
<reference evidence="15 16" key="1">
    <citation type="submission" date="2018-08" db="EMBL/GenBank/DDBJ databases">
        <title>Lysinibacillus sp. YLB-03 draft genome sequence.</title>
        <authorList>
            <person name="Yu L."/>
        </authorList>
    </citation>
    <scope>NUCLEOTIDE SEQUENCE [LARGE SCALE GENOMIC DNA]</scope>
    <source>
        <strain evidence="15 16">YLB-03</strain>
    </source>
</reference>
<evidence type="ECO:0000256" key="11">
    <source>
        <dbReference type="ARBA" id="ARBA00054606"/>
    </source>
</evidence>
<dbReference type="GO" id="GO:0032259">
    <property type="term" value="P:methylation"/>
    <property type="evidence" value="ECO:0007669"/>
    <property type="project" value="UniProtKB-KW"/>
</dbReference>
<dbReference type="PIRSF" id="PIRSF000412">
    <property type="entry name" value="SHMT"/>
    <property type="match status" value="1"/>
</dbReference>
<dbReference type="GO" id="GO:0005829">
    <property type="term" value="C:cytosol"/>
    <property type="evidence" value="ECO:0007669"/>
    <property type="project" value="TreeGrafter"/>
</dbReference>
<dbReference type="FunFam" id="3.90.1150.10:FF:000003">
    <property type="entry name" value="Serine hydroxymethyltransferase"/>
    <property type="match status" value="1"/>
</dbReference>
<dbReference type="HAMAP" id="MF_00051">
    <property type="entry name" value="SHMT"/>
    <property type="match status" value="1"/>
</dbReference>
<dbReference type="GO" id="GO:0008168">
    <property type="term" value="F:methyltransferase activity"/>
    <property type="evidence" value="ECO:0007669"/>
    <property type="project" value="UniProtKB-KW"/>
</dbReference>
<evidence type="ECO:0000256" key="4">
    <source>
        <dbReference type="ARBA" id="ARBA00006376"/>
    </source>
</evidence>
<dbReference type="GO" id="GO:0035999">
    <property type="term" value="P:tetrahydrofolate interconversion"/>
    <property type="evidence" value="ECO:0007669"/>
    <property type="project" value="UniProtKB-UniRule"/>
</dbReference>
<dbReference type="GO" id="GO:0004372">
    <property type="term" value="F:glycine hydroxymethyltransferase activity"/>
    <property type="evidence" value="ECO:0007669"/>
    <property type="project" value="UniProtKB-UniRule"/>
</dbReference>
<evidence type="ECO:0000256" key="2">
    <source>
        <dbReference type="ARBA" id="ARBA00001933"/>
    </source>
</evidence>
<comment type="catalytic activity">
    <reaction evidence="1 12">
        <text>(6R)-5,10-methylene-5,6,7,8-tetrahydrofolate + glycine + H2O = (6S)-5,6,7,8-tetrahydrofolate + L-serine</text>
        <dbReference type="Rhea" id="RHEA:15481"/>
        <dbReference type="ChEBI" id="CHEBI:15377"/>
        <dbReference type="ChEBI" id="CHEBI:15636"/>
        <dbReference type="ChEBI" id="CHEBI:33384"/>
        <dbReference type="ChEBI" id="CHEBI:57305"/>
        <dbReference type="ChEBI" id="CHEBI:57453"/>
        <dbReference type="EC" id="2.1.2.1"/>
    </reaction>
</comment>
<feature type="binding site" evidence="12">
    <location>
        <begin position="123"/>
        <end position="125"/>
    </location>
    <ligand>
        <name>(6S)-5,6,7,8-tetrahydrofolate</name>
        <dbReference type="ChEBI" id="CHEBI:57453"/>
    </ligand>
</feature>
<evidence type="ECO:0000313" key="16">
    <source>
        <dbReference type="Proteomes" id="UP000265692"/>
    </source>
</evidence>
<gene>
    <name evidence="12" type="primary">glyA</name>
    <name evidence="15" type="ORF">D1B33_03940</name>
</gene>
<name>A0A396SI80_9BACL</name>
<dbReference type="InterPro" id="IPR039429">
    <property type="entry name" value="SHMT-like_dom"/>
</dbReference>
<dbReference type="InterPro" id="IPR049943">
    <property type="entry name" value="Ser_HO-MeTrfase-like"/>
</dbReference>
<comment type="cofactor">
    <cofactor evidence="2 12 13">
        <name>pyridoxal 5'-phosphate</name>
        <dbReference type="ChEBI" id="CHEBI:597326"/>
    </cofactor>
</comment>
<feature type="site" description="Plays an important role in substrate specificity" evidence="12">
    <location>
        <position position="227"/>
    </location>
</feature>
<dbReference type="Gene3D" id="3.90.1150.10">
    <property type="entry name" value="Aspartate Aminotransferase, domain 1"/>
    <property type="match status" value="1"/>
</dbReference>
<dbReference type="InterPro" id="IPR019798">
    <property type="entry name" value="Ser_HO-MeTrfase_PLP_BS"/>
</dbReference>
<dbReference type="Gene3D" id="3.40.640.10">
    <property type="entry name" value="Type I PLP-dependent aspartate aminotransferase-like (Major domain)"/>
    <property type="match status" value="1"/>
</dbReference>
<dbReference type="UniPathway" id="UPA00288">
    <property type="reaction ID" value="UER01023"/>
</dbReference>
<feature type="domain" description="Serine hydroxymethyltransferase-like" evidence="14">
    <location>
        <begin position="7"/>
        <end position="381"/>
    </location>
</feature>
<evidence type="ECO:0000256" key="10">
    <source>
        <dbReference type="ARBA" id="ARBA00022898"/>
    </source>
</evidence>
<dbReference type="Proteomes" id="UP000265692">
    <property type="component" value="Unassembled WGS sequence"/>
</dbReference>
<evidence type="ECO:0000256" key="1">
    <source>
        <dbReference type="ARBA" id="ARBA00001528"/>
    </source>
</evidence>
<keyword evidence="8 12" id="KW-0028">Amino-acid biosynthesis</keyword>
<dbReference type="AlphaFoldDB" id="A0A396SI80"/>
<dbReference type="PANTHER" id="PTHR11680">
    <property type="entry name" value="SERINE HYDROXYMETHYLTRANSFERASE"/>
    <property type="match status" value="1"/>
</dbReference>
<sequence length="419" mass="45510">MAYEKLAAQDKAVLEGILAEKKRQQLNIELIASENIVSEAVMEAQGSVLTNKYAEGYPGKRYYGGCEHVDVVEDIARDRAKQIFGAEYANVQPHSGAQANMAVYYTILEPGDTVLGMNLSHGGHLTHGSPVNFSGVQYNFVEYGVTKDTNVIDYEDVRAKALEHKPKLIVAGASAYPREIDFKKFREIADEIGAYFMVDMAHIAGLVAAGEHQSPVPYADFVTSTTHKTLRGPRGGLILASKEWEAKLNKSVFPGIQGGPLMHVIAAKAVAFGEALQPEFKEYAKQVKANAKALAETLLSEGVELVSGGTDNHIVLVNTKSVGLTGKVAEKVLDEVGITVNKNTIPYDEEKPFTTSGVRLGTAAVTSRGFKEEDLKEVGLIIAKLLKNPEDEAVKQEAADRAKALTDRYPIYEDLVTNI</sequence>